<reference evidence="8" key="1">
    <citation type="submission" date="2019-01" db="EMBL/GenBank/DDBJ databases">
        <title>Gri0909 isolated from a small marine red alga.</title>
        <authorList>
            <person name="Kim J."/>
            <person name="Jeong S.E."/>
            <person name="Jeon C.O."/>
        </authorList>
    </citation>
    <scope>NUCLEOTIDE SEQUENCE [LARGE SCALE GENOMIC DNA]</scope>
    <source>
        <strain evidence="8">Gri0909</strain>
    </source>
</reference>
<evidence type="ECO:0000256" key="2">
    <source>
        <dbReference type="ARBA" id="ARBA00022630"/>
    </source>
</evidence>
<keyword evidence="4" id="KW-0521">NADP</keyword>
<keyword evidence="8" id="KW-1185">Reference proteome</keyword>
<dbReference type="AlphaFoldDB" id="A0A3S2Y192"/>
<feature type="domain" description="NADH:flavin oxidoreductase/NADH oxidase N-terminal" evidence="6">
    <location>
        <begin position="3"/>
        <end position="338"/>
    </location>
</feature>
<dbReference type="Proteomes" id="UP000287447">
    <property type="component" value="Unassembled WGS sequence"/>
</dbReference>
<dbReference type="SUPFAM" id="SSF51395">
    <property type="entry name" value="FMN-linked oxidoreductases"/>
    <property type="match status" value="1"/>
</dbReference>
<dbReference type="OrthoDB" id="9804454at2"/>
<gene>
    <name evidence="7" type="ORF">EOI86_18795</name>
</gene>
<dbReference type="Gene3D" id="3.20.20.70">
    <property type="entry name" value="Aldolase class I"/>
    <property type="match status" value="1"/>
</dbReference>
<evidence type="ECO:0000259" key="6">
    <source>
        <dbReference type="Pfam" id="PF00724"/>
    </source>
</evidence>
<organism evidence="7 8">
    <name type="scientific">Hwanghaeella grinnelliae</name>
    <dbReference type="NCBI Taxonomy" id="2500179"/>
    <lineage>
        <taxon>Bacteria</taxon>
        <taxon>Pseudomonadati</taxon>
        <taxon>Pseudomonadota</taxon>
        <taxon>Alphaproteobacteria</taxon>
        <taxon>Rhodospirillales</taxon>
        <taxon>Rhodospirillaceae</taxon>
        <taxon>Hwanghaeella</taxon>
    </lineage>
</organism>
<comment type="cofactor">
    <cofactor evidence="1">
        <name>FMN</name>
        <dbReference type="ChEBI" id="CHEBI:58210"/>
    </cofactor>
</comment>
<evidence type="ECO:0000256" key="5">
    <source>
        <dbReference type="ARBA" id="ARBA00023002"/>
    </source>
</evidence>
<sequence>MSKLFSPITLRGETFNNRAVVSPMCQYACDAEDGVMGDWHLMNMGQYAMGAAGLIFTEATGVSAQGRISKLCTGLWNDEQEASMKRVVDFCHKYGVAKLGIQLGHAGRKASTRPPGEGGTPLTAEEGAWQTVAPSALPYAPDWHVPQELDHAGLAQVKQEFADATVRAARAGFDVVEMHGGHGYLLSQFFSPLSNQRTDEYGGSVENRIRFPLEVFDAMRAVWPEDKPLGIRISAVDWVEGGSTVEDTIVYAKALQDRGCDFIDITTAGVDPRQKITVGKAYQVPMAAAVKAAIDIPVMAVGMLNDPHLAESVIAEGKADFVMLARGVMYDPRWAWHAAFELGADADYPPQFARCKPQAWPEAFGLTREPRVTTDQRS</sequence>
<evidence type="ECO:0000313" key="8">
    <source>
        <dbReference type="Proteomes" id="UP000287447"/>
    </source>
</evidence>
<proteinExistence type="predicted"/>
<dbReference type="GO" id="GO:0010181">
    <property type="term" value="F:FMN binding"/>
    <property type="evidence" value="ECO:0007669"/>
    <property type="project" value="InterPro"/>
</dbReference>
<dbReference type="CDD" id="cd02932">
    <property type="entry name" value="OYE_YqiM_FMN"/>
    <property type="match status" value="1"/>
</dbReference>
<dbReference type="PANTHER" id="PTHR43303:SF4">
    <property type="entry name" value="NADPH DEHYDROGENASE C23G7.10C-RELATED"/>
    <property type="match status" value="1"/>
</dbReference>
<evidence type="ECO:0000256" key="1">
    <source>
        <dbReference type="ARBA" id="ARBA00001917"/>
    </source>
</evidence>
<keyword evidence="3" id="KW-0288">FMN</keyword>
<dbReference type="RefSeq" id="WP_127767136.1">
    <property type="nucleotide sequence ID" value="NZ_SADE01000003.1"/>
</dbReference>
<dbReference type="PANTHER" id="PTHR43303">
    <property type="entry name" value="NADPH DEHYDROGENASE C23G7.10C-RELATED"/>
    <property type="match status" value="1"/>
</dbReference>
<accession>A0A3S2Y192</accession>
<keyword evidence="5" id="KW-0560">Oxidoreductase</keyword>
<dbReference type="Pfam" id="PF00724">
    <property type="entry name" value="Oxidored_FMN"/>
    <property type="match status" value="1"/>
</dbReference>
<dbReference type="InterPro" id="IPR013785">
    <property type="entry name" value="Aldolase_TIM"/>
</dbReference>
<comment type="caution">
    <text evidence="7">The sequence shown here is derived from an EMBL/GenBank/DDBJ whole genome shotgun (WGS) entry which is preliminary data.</text>
</comment>
<keyword evidence="2" id="KW-0285">Flavoprotein</keyword>
<dbReference type="InterPro" id="IPR001155">
    <property type="entry name" value="OxRdtase_FMN_N"/>
</dbReference>
<dbReference type="InterPro" id="IPR044152">
    <property type="entry name" value="YqjM-like"/>
</dbReference>
<evidence type="ECO:0000313" key="7">
    <source>
        <dbReference type="EMBL" id="RVU34887.1"/>
    </source>
</evidence>
<dbReference type="GO" id="GO:0003959">
    <property type="term" value="F:NADPH dehydrogenase activity"/>
    <property type="evidence" value="ECO:0007669"/>
    <property type="project" value="InterPro"/>
</dbReference>
<evidence type="ECO:0000256" key="3">
    <source>
        <dbReference type="ARBA" id="ARBA00022643"/>
    </source>
</evidence>
<dbReference type="EMBL" id="SADE01000003">
    <property type="protein sequence ID" value="RVU34887.1"/>
    <property type="molecule type" value="Genomic_DNA"/>
</dbReference>
<name>A0A3S2Y192_9PROT</name>
<protein>
    <submittedName>
        <fullName evidence="7">NADH:flavin oxidoreductase/NADH oxidase</fullName>
    </submittedName>
</protein>
<evidence type="ECO:0000256" key="4">
    <source>
        <dbReference type="ARBA" id="ARBA00022857"/>
    </source>
</evidence>
<dbReference type="GO" id="GO:0050661">
    <property type="term" value="F:NADP binding"/>
    <property type="evidence" value="ECO:0007669"/>
    <property type="project" value="InterPro"/>
</dbReference>